<comment type="similarity">
    <text evidence="2 7">Belongs to the NDUFAF7 family.</text>
</comment>
<keyword evidence="4 7" id="KW-0808">Transferase</keyword>
<evidence type="ECO:0000256" key="1">
    <source>
        <dbReference type="ARBA" id="ARBA00004173"/>
    </source>
</evidence>
<dbReference type="OrthoDB" id="17415at2759"/>
<sequence>MRRYATPRYIPALTRTFSSSSRVLQRPQPSRYNFNPEPSFEETPAEQALRYPTLTAHDLFQLKEQPKGVKMLTRDFIEDSLYNPSYGYFSKEAIIFSDSSPDKGFDFLSLRDANAFQSAMAESYQNYADSGAIKGPGHQVWHTPTELFKPYYGQAIAQCLISEYLLKYFPYEDFIIYEMGGGNGTLARNILDYLRDEHPEVYDRTRYNIIEISESLTKIQKARVVDVHPCARVINKSVFDWNTHEPAPCFFVALEVIDNFAHDMLRYDLKNLQPYQSIVTIDDSGDFSHLYAPVSDPLIKSFLSLRNTAGHRPALPRYLLSSPLRNIYRSLPFAPNLSPPVYIPTRLLTFLRILRQYFPRHKLLLSDFSSLPDSIEGYNAPVVQTRLRGSVVPCSTLFVKQGYFDIFFPTDFELLRDLYELIMSRPISTTETDLAALASRTSPLMTSTSSIELGARYFFSRGRRMPVDGVISASGLPVGQRKSNVFTHKEFLQTYAQLDATRTRSGENPMLDYYTNVKFLF</sequence>
<dbReference type="EC" id="2.1.1.320" evidence="7"/>
<evidence type="ECO:0000256" key="3">
    <source>
        <dbReference type="ARBA" id="ARBA00022603"/>
    </source>
</evidence>
<protein>
    <recommendedName>
        <fullName evidence="7">Protein arginine methyltransferase NDUFAF7</fullName>
        <ecNumber evidence="7">2.1.1.320</ecNumber>
    </recommendedName>
</protein>
<dbReference type="AlphaFoldDB" id="A0A164VXF4"/>
<evidence type="ECO:0000256" key="2">
    <source>
        <dbReference type="ARBA" id="ARBA00005891"/>
    </source>
</evidence>
<reference evidence="9 10" key="1">
    <citation type="journal article" date="2016" name="Mol. Biol. Evol.">
        <title>Comparative Genomics of Early-Diverging Mushroom-Forming Fungi Provides Insights into the Origins of Lignocellulose Decay Capabilities.</title>
        <authorList>
            <person name="Nagy L.G."/>
            <person name="Riley R."/>
            <person name="Tritt A."/>
            <person name="Adam C."/>
            <person name="Daum C."/>
            <person name="Floudas D."/>
            <person name="Sun H."/>
            <person name="Yadav J.S."/>
            <person name="Pangilinan J."/>
            <person name="Larsson K.H."/>
            <person name="Matsuura K."/>
            <person name="Barry K."/>
            <person name="Labutti K."/>
            <person name="Kuo R."/>
            <person name="Ohm R.A."/>
            <person name="Bhattacharya S.S."/>
            <person name="Shirouzu T."/>
            <person name="Yoshinaga Y."/>
            <person name="Martin F.M."/>
            <person name="Grigoriev I.V."/>
            <person name="Hibbett D.S."/>
        </authorList>
    </citation>
    <scope>NUCLEOTIDE SEQUENCE [LARGE SCALE GENOMIC DNA]</scope>
    <source>
        <strain evidence="9 10">HHB9708</strain>
    </source>
</reference>
<dbReference type="PANTHER" id="PTHR12049">
    <property type="entry name" value="PROTEIN ARGININE METHYLTRANSFERASE NDUFAF7, MITOCHONDRIAL"/>
    <property type="match status" value="1"/>
</dbReference>
<keyword evidence="5 7" id="KW-0496">Mitochondrion</keyword>
<dbReference type="InterPro" id="IPR003788">
    <property type="entry name" value="NDUFAF7"/>
</dbReference>
<dbReference type="Gene3D" id="3.40.50.12710">
    <property type="match status" value="1"/>
</dbReference>
<dbReference type="GO" id="GO:0005739">
    <property type="term" value="C:mitochondrion"/>
    <property type="evidence" value="ECO:0007669"/>
    <property type="project" value="UniProtKB-SubCell"/>
</dbReference>
<name>A0A164VXF4_9AGAM</name>
<evidence type="ECO:0000313" key="9">
    <source>
        <dbReference type="EMBL" id="KZS94557.1"/>
    </source>
</evidence>
<gene>
    <name evidence="9" type="ORF">SISNIDRAFT_409704</name>
</gene>
<accession>A0A164VXF4</accession>
<dbReference type="InterPro" id="IPR038375">
    <property type="entry name" value="NDUFAF7_sf"/>
</dbReference>
<feature type="region of interest" description="Disordered" evidence="8">
    <location>
        <begin position="20"/>
        <end position="42"/>
    </location>
</feature>
<dbReference type="GO" id="GO:0032259">
    <property type="term" value="P:methylation"/>
    <property type="evidence" value="ECO:0007669"/>
    <property type="project" value="UniProtKB-KW"/>
</dbReference>
<evidence type="ECO:0000256" key="7">
    <source>
        <dbReference type="RuleBase" id="RU364114"/>
    </source>
</evidence>
<dbReference type="Proteomes" id="UP000076722">
    <property type="component" value="Unassembled WGS sequence"/>
</dbReference>
<keyword evidence="10" id="KW-1185">Reference proteome</keyword>
<comment type="function">
    <text evidence="7">Arginine methyltransferase involved in the assembly or stability of mitochondrial NADH:ubiquinone oxidoreductase complex (complex I).</text>
</comment>
<evidence type="ECO:0000313" key="10">
    <source>
        <dbReference type="Proteomes" id="UP000076722"/>
    </source>
</evidence>
<dbReference type="Pfam" id="PF02636">
    <property type="entry name" value="Methyltransf_28"/>
    <property type="match status" value="1"/>
</dbReference>
<comment type="subcellular location">
    <subcellularLocation>
        <location evidence="1 7">Mitochondrion</location>
    </subcellularLocation>
</comment>
<feature type="compositionally biased region" description="Polar residues" evidence="8">
    <location>
        <begin position="20"/>
        <end position="33"/>
    </location>
</feature>
<keyword evidence="3 7" id="KW-0489">Methyltransferase</keyword>
<dbReference type="GO" id="GO:0035243">
    <property type="term" value="F:protein-arginine omega-N symmetric methyltransferase activity"/>
    <property type="evidence" value="ECO:0007669"/>
    <property type="project" value="UniProtKB-EC"/>
</dbReference>
<comment type="catalytic activity">
    <reaction evidence="6 7">
        <text>L-arginyl-[protein] + 2 S-adenosyl-L-methionine = N(omega),N(omega)'-dimethyl-L-arginyl-[protein] + 2 S-adenosyl-L-homocysteine + 2 H(+)</text>
        <dbReference type="Rhea" id="RHEA:48108"/>
        <dbReference type="Rhea" id="RHEA-COMP:10532"/>
        <dbReference type="Rhea" id="RHEA-COMP:11992"/>
        <dbReference type="ChEBI" id="CHEBI:15378"/>
        <dbReference type="ChEBI" id="CHEBI:29965"/>
        <dbReference type="ChEBI" id="CHEBI:57856"/>
        <dbReference type="ChEBI" id="CHEBI:59789"/>
        <dbReference type="ChEBI" id="CHEBI:88221"/>
        <dbReference type="EC" id="2.1.1.320"/>
    </reaction>
</comment>
<dbReference type="SUPFAM" id="SSF53335">
    <property type="entry name" value="S-adenosyl-L-methionine-dependent methyltransferases"/>
    <property type="match status" value="1"/>
</dbReference>
<dbReference type="InterPro" id="IPR029063">
    <property type="entry name" value="SAM-dependent_MTases_sf"/>
</dbReference>
<evidence type="ECO:0000256" key="6">
    <source>
        <dbReference type="ARBA" id="ARBA00048612"/>
    </source>
</evidence>
<proteinExistence type="inferred from homology"/>
<evidence type="ECO:0000256" key="8">
    <source>
        <dbReference type="SAM" id="MobiDB-lite"/>
    </source>
</evidence>
<organism evidence="9 10">
    <name type="scientific">Sistotremastrum niveocremeum HHB9708</name>
    <dbReference type="NCBI Taxonomy" id="1314777"/>
    <lineage>
        <taxon>Eukaryota</taxon>
        <taxon>Fungi</taxon>
        <taxon>Dikarya</taxon>
        <taxon>Basidiomycota</taxon>
        <taxon>Agaricomycotina</taxon>
        <taxon>Agaricomycetes</taxon>
        <taxon>Sistotremastrales</taxon>
        <taxon>Sistotremastraceae</taxon>
        <taxon>Sertulicium</taxon>
        <taxon>Sertulicium niveocremeum</taxon>
    </lineage>
</organism>
<dbReference type="EMBL" id="KV419404">
    <property type="protein sequence ID" value="KZS94557.1"/>
    <property type="molecule type" value="Genomic_DNA"/>
</dbReference>
<dbReference type="PANTHER" id="PTHR12049:SF5">
    <property type="entry name" value="PROTEIN ARGININE METHYLTRANSFERASE NDUFAF7 HOMOLOG, MITOCHONDRIAL"/>
    <property type="match status" value="1"/>
</dbReference>
<evidence type="ECO:0000256" key="4">
    <source>
        <dbReference type="ARBA" id="ARBA00022679"/>
    </source>
</evidence>
<dbReference type="STRING" id="1314777.A0A164VXF4"/>
<evidence type="ECO:0000256" key="5">
    <source>
        <dbReference type="ARBA" id="ARBA00023128"/>
    </source>
</evidence>